<reference evidence="2" key="2">
    <citation type="submission" date="2013-04" db="UniProtKB">
        <authorList>
            <consortium name="EnsemblPlants"/>
        </authorList>
    </citation>
    <scope>IDENTIFICATION</scope>
</reference>
<accession>J3MB19</accession>
<dbReference type="Proteomes" id="UP000006038">
    <property type="component" value="Chromosome 6"/>
</dbReference>
<evidence type="ECO:0000313" key="3">
    <source>
        <dbReference type="Proteomes" id="UP000006038"/>
    </source>
</evidence>
<feature type="region of interest" description="Disordered" evidence="1">
    <location>
        <begin position="1"/>
        <end position="27"/>
    </location>
</feature>
<proteinExistence type="predicted"/>
<sequence>MSLGLDLEASVGPRATSLRGHANVREKSRRALPSLRVASFLFLLLARRRAANATDRRSRAAPPLPGSHHQTRRESPSSSPSSGIPSAASTNPRARSPALGRFR</sequence>
<protein>
    <submittedName>
        <fullName evidence="2">Uncharacterized protein</fullName>
    </submittedName>
</protein>
<evidence type="ECO:0000256" key="1">
    <source>
        <dbReference type="SAM" id="MobiDB-lite"/>
    </source>
</evidence>
<feature type="compositionally biased region" description="Low complexity" evidence="1">
    <location>
        <begin position="76"/>
        <end position="89"/>
    </location>
</feature>
<dbReference type="Gramene" id="OB06G12130.1">
    <property type="protein sequence ID" value="OB06G12130.1"/>
    <property type="gene ID" value="OB06G12130"/>
</dbReference>
<keyword evidence="3" id="KW-1185">Reference proteome</keyword>
<feature type="region of interest" description="Disordered" evidence="1">
    <location>
        <begin position="51"/>
        <end position="103"/>
    </location>
</feature>
<dbReference type="AlphaFoldDB" id="J3MB19"/>
<name>J3MB19_ORYBR</name>
<dbReference type="EnsemblPlants" id="OB06G12130.1">
    <property type="protein sequence ID" value="OB06G12130.1"/>
    <property type="gene ID" value="OB06G12130"/>
</dbReference>
<reference evidence="2" key="1">
    <citation type="journal article" date="2013" name="Nat. Commun.">
        <title>Whole-genome sequencing of Oryza brachyantha reveals mechanisms underlying Oryza genome evolution.</title>
        <authorList>
            <person name="Chen J."/>
            <person name="Huang Q."/>
            <person name="Gao D."/>
            <person name="Wang J."/>
            <person name="Lang Y."/>
            <person name="Liu T."/>
            <person name="Li B."/>
            <person name="Bai Z."/>
            <person name="Luis Goicoechea J."/>
            <person name="Liang C."/>
            <person name="Chen C."/>
            <person name="Zhang W."/>
            <person name="Sun S."/>
            <person name="Liao Y."/>
            <person name="Zhang X."/>
            <person name="Yang L."/>
            <person name="Song C."/>
            <person name="Wang M."/>
            <person name="Shi J."/>
            <person name="Liu G."/>
            <person name="Liu J."/>
            <person name="Zhou H."/>
            <person name="Zhou W."/>
            <person name="Yu Q."/>
            <person name="An N."/>
            <person name="Chen Y."/>
            <person name="Cai Q."/>
            <person name="Wang B."/>
            <person name="Liu B."/>
            <person name="Min J."/>
            <person name="Huang Y."/>
            <person name="Wu H."/>
            <person name="Li Z."/>
            <person name="Zhang Y."/>
            <person name="Yin Y."/>
            <person name="Song W."/>
            <person name="Jiang J."/>
            <person name="Jackson S.A."/>
            <person name="Wing R.A."/>
            <person name="Wang J."/>
            <person name="Chen M."/>
        </authorList>
    </citation>
    <scope>NUCLEOTIDE SEQUENCE [LARGE SCALE GENOMIC DNA]</scope>
    <source>
        <strain evidence="2">cv. IRGC 101232</strain>
    </source>
</reference>
<evidence type="ECO:0000313" key="2">
    <source>
        <dbReference type="EnsemblPlants" id="OB06G12130.1"/>
    </source>
</evidence>
<dbReference type="HOGENOM" id="CLU_2267925_0_0_1"/>
<organism evidence="2">
    <name type="scientific">Oryza brachyantha</name>
    <name type="common">malo sina</name>
    <dbReference type="NCBI Taxonomy" id="4533"/>
    <lineage>
        <taxon>Eukaryota</taxon>
        <taxon>Viridiplantae</taxon>
        <taxon>Streptophyta</taxon>
        <taxon>Embryophyta</taxon>
        <taxon>Tracheophyta</taxon>
        <taxon>Spermatophyta</taxon>
        <taxon>Magnoliopsida</taxon>
        <taxon>Liliopsida</taxon>
        <taxon>Poales</taxon>
        <taxon>Poaceae</taxon>
        <taxon>BOP clade</taxon>
        <taxon>Oryzoideae</taxon>
        <taxon>Oryzeae</taxon>
        <taxon>Oryzinae</taxon>
        <taxon>Oryza</taxon>
    </lineage>
</organism>